<feature type="compositionally biased region" description="Acidic residues" evidence="1">
    <location>
        <begin position="265"/>
        <end position="292"/>
    </location>
</feature>
<name>A0AAD9UV74_ACRCE</name>
<dbReference type="Proteomes" id="UP001249851">
    <property type="component" value="Unassembled WGS sequence"/>
</dbReference>
<gene>
    <name evidence="2" type="ORF">P5673_028093</name>
</gene>
<sequence>MALQQGSQLVDFKLFLANEENKRQLCQLLLRVWGSEVAAKRLEKATRSVVVVEGKAYDLESTDGEARIVHAFLLCCADGVQVSGRTDSGHQHFSHSTSPYTRSTDNHLPRYWDGEAQEGLINVSELAERKGAEYCTVILGLYVFTGEDATSAFKGKGKVGPLKKLHNHQTGDILVMSLGDDMVGEDARLTAKTKVDLSRLPPCRDNLVPHIQMVNHRLACQAIFWRPRPHEPGQGWQKNESGSLEPIWSSSPILPPSLVDLIEPSSEEESDVEEETDQELDFSDVFDCDEEH</sequence>
<evidence type="ECO:0000256" key="1">
    <source>
        <dbReference type="SAM" id="MobiDB-lite"/>
    </source>
</evidence>
<organism evidence="2 3">
    <name type="scientific">Acropora cervicornis</name>
    <name type="common">Staghorn coral</name>
    <dbReference type="NCBI Taxonomy" id="6130"/>
    <lineage>
        <taxon>Eukaryota</taxon>
        <taxon>Metazoa</taxon>
        <taxon>Cnidaria</taxon>
        <taxon>Anthozoa</taxon>
        <taxon>Hexacorallia</taxon>
        <taxon>Scleractinia</taxon>
        <taxon>Astrocoeniina</taxon>
        <taxon>Acroporidae</taxon>
        <taxon>Acropora</taxon>
    </lineage>
</organism>
<dbReference type="EMBL" id="JARQWQ010000101">
    <property type="protein sequence ID" value="KAK2551163.1"/>
    <property type="molecule type" value="Genomic_DNA"/>
</dbReference>
<feature type="region of interest" description="Disordered" evidence="1">
    <location>
        <begin position="231"/>
        <end position="251"/>
    </location>
</feature>
<evidence type="ECO:0000313" key="2">
    <source>
        <dbReference type="EMBL" id="KAK2551163.1"/>
    </source>
</evidence>
<keyword evidence="3" id="KW-1185">Reference proteome</keyword>
<comment type="caution">
    <text evidence="2">The sequence shown here is derived from an EMBL/GenBank/DDBJ whole genome shotgun (WGS) entry which is preliminary data.</text>
</comment>
<evidence type="ECO:0000313" key="3">
    <source>
        <dbReference type="Proteomes" id="UP001249851"/>
    </source>
</evidence>
<accession>A0AAD9UV74</accession>
<protein>
    <submittedName>
        <fullName evidence="2">Uncharacterized protein</fullName>
    </submittedName>
</protein>
<reference evidence="2" key="1">
    <citation type="journal article" date="2023" name="G3 (Bethesda)">
        <title>Whole genome assembly and annotation of the endangered Caribbean coral Acropora cervicornis.</title>
        <authorList>
            <person name="Selwyn J.D."/>
            <person name="Vollmer S.V."/>
        </authorList>
    </citation>
    <scope>NUCLEOTIDE SEQUENCE</scope>
    <source>
        <strain evidence="2">K2</strain>
    </source>
</reference>
<feature type="region of interest" description="Disordered" evidence="1">
    <location>
        <begin position="263"/>
        <end position="292"/>
    </location>
</feature>
<reference evidence="2" key="2">
    <citation type="journal article" date="2023" name="Science">
        <title>Genomic signatures of disease resistance in endangered staghorn corals.</title>
        <authorList>
            <person name="Vollmer S.V."/>
            <person name="Selwyn J.D."/>
            <person name="Despard B.A."/>
            <person name="Roesel C.L."/>
        </authorList>
    </citation>
    <scope>NUCLEOTIDE SEQUENCE</scope>
    <source>
        <strain evidence="2">K2</strain>
    </source>
</reference>
<dbReference type="AlphaFoldDB" id="A0AAD9UV74"/>
<proteinExistence type="predicted"/>